<dbReference type="GO" id="GO:0005780">
    <property type="term" value="C:extrinsic component of intraperoxisomal membrane"/>
    <property type="evidence" value="ECO:0007669"/>
    <property type="project" value="InterPro"/>
</dbReference>
<comment type="subcellular location">
    <subcellularLocation>
        <location evidence="2">Peroxisome membrane</location>
        <topology evidence="2">Peripheral membrane protein</topology>
    </subcellularLocation>
</comment>
<dbReference type="GO" id="GO:0045033">
    <property type="term" value="P:peroxisome inheritance"/>
    <property type="evidence" value="ECO:0007669"/>
    <property type="project" value="InterPro"/>
</dbReference>
<dbReference type="Pfam" id="PF12634">
    <property type="entry name" value="Inp1"/>
    <property type="match status" value="1"/>
</dbReference>
<organism evidence="8 9">
    <name type="scientific">Sungouiella intermedia</name>
    <dbReference type="NCBI Taxonomy" id="45354"/>
    <lineage>
        <taxon>Eukaryota</taxon>
        <taxon>Fungi</taxon>
        <taxon>Dikarya</taxon>
        <taxon>Ascomycota</taxon>
        <taxon>Saccharomycotina</taxon>
        <taxon>Pichiomycetes</taxon>
        <taxon>Metschnikowiaceae</taxon>
        <taxon>Sungouiella</taxon>
    </lineage>
</organism>
<evidence type="ECO:0000256" key="7">
    <source>
        <dbReference type="SAM" id="MobiDB-lite"/>
    </source>
</evidence>
<reference evidence="9" key="1">
    <citation type="submission" date="2016-10" db="EMBL/GenBank/DDBJ databases">
        <authorList>
            <person name="Geijer C."/>
            <person name="Jareborg N."/>
            <person name="Dainat J."/>
        </authorList>
    </citation>
    <scope>NUCLEOTIDE SEQUENCE [LARGE SCALE GENOMIC DNA]</scope>
    <source>
        <strain evidence="9">PYCC 4715</strain>
    </source>
</reference>
<feature type="region of interest" description="Disordered" evidence="7">
    <location>
        <begin position="1"/>
        <end position="45"/>
    </location>
</feature>
<evidence type="ECO:0000256" key="1">
    <source>
        <dbReference type="ARBA" id="ARBA00003594"/>
    </source>
</evidence>
<evidence type="ECO:0000256" key="6">
    <source>
        <dbReference type="SAM" id="Coils"/>
    </source>
</evidence>
<accession>A0A1L0BCR0</accession>
<dbReference type="AlphaFoldDB" id="A0A1L0BCR0"/>
<feature type="region of interest" description="Disordered" evidence="7">
    <location>
        <begin position="590"/>
        <end position="609"/>
    </location>
</feature>
<evidence type="ECO:0000256" key="4">
    <source>
        <dbReference type="ARBA" id="ARBA00021397"/>
    </source>
</evidence>
<evidence type="ECO:0000256" key="2">
    <source>
        <dbReference type="ARBA" id="ARBA00004421"/>
    </source>
</evidence>
<dbReference type="InterPro" id="IPR024758">
    <property type="entry name" value="Inp1"/>
</dbReference>
<keyword evidence="6" id="KW-0175">Coiled coil</keyword>
<evidence type="ECO:0000313" key="9">
    <source>
        <dbReference type="Proteomes" id="UP000182259"/>
    </source>
</evidence>
<name>A0A1L0BCR0_9ASCO</name>
<sequence length="671" mass="75476">MDDTTLRAADTKNSRPFDKRKKRKPKKKKQPPNDHQLINDDPLPTLQALPDVRMDTESVTKHSLVPMSPRKQTLMRHRKSDATIGEPLFVSEVKELKKNRKPLPAPVDEVEYRKFSLDLSNQTVEDKVSLYKCPAARIVVFHEQLEDSATNASSGTLLGHGEFEIFQLHNGDVTYLACGRLFVYPLLPKLKMLRIDKNQFILPLVNPQRYWKIHIDSEDALVISELEAVLKKLVNYTNLSLNGVNGTEGGDGIKGTERIAQTKERKHAEERADGENEDYIQEGLNYQEGANEKEGTNGAAHEVSRNHAVYTLAQPDAEKDSTPADHFTPFFSHVPELPPSAPVSPSNLNLFVQDNFQLLPVKQPVFSVMPKKMNQSINSSLANFNLAGQSRKSRINGTLKHGLDDLQNVILANPYQKASNGISDRHSDLSSMDSLLDEYEENISTTKSINFNISRPPSRAVSVTSSAHPPPVQYQRGKMALFPDRIINLGSHYGTVEEEEEEDDFPTTSLSQYNRTRQNTRSVRSRRSSRSELYTSVSNWMEPGPRTALAHSKSTYSLASKHSASRQPNLNEIYRSITLNNLSLIASGKDKEHAQKAHTTASKAPITKGPSSPYYSKLLVSEQVNRKKAEVEHRELKNKQDGLSSNEVYQLLSSREQRSEKRSGIGRFFGW</sequence>
<comment type="similarity">
    <text evidence="3">Belongs to the INP1 family.</text>
</comment>
<keyword evidence="5" id="KW-0472">Membrane</keyword>
<evidence type="ECO:0000256" key="5">
    <source>
        <dbReference type="ARBA" id="ARBA00023136"/>
    </source>
</evidence>
<feature type="region of interest" description="Disordered" evidence="7">
    <location>
        <begin position="497"/>
        <end position="546"/>
    </location>
</feature>
<feature type="coiled-coil region" evidence="6">
    <location>
        <begin position="619"/>
        <end position="646"/>
    </location>
</feature>
<dbReference type="Proteomes" id="UP000182259">
    <property type="component" value="Chromosome I"/>
</dbReference>
<protein>
    <recommendedName>
        <fullName evidence="4">Inheritance of peroxisomes protein 1</fullName>
    </recommendedName>
</protein>
<proteinExistence type="inferred from homology"/>
<comment type="function">
    <text evidence="1">Required for peroxisome inheritance.</text>
</comment>
<evidence type="ECO:0000313" key="8">
    <source>
        <dbReference type="EMBL" id="SGZ49423.1"/>
    </source>
</evidence>
<evidence type="ECO:0000256" key="3">
    <source>
        <dbReference type="ARBA" id="ARBA00010707"/>
    </source>
</evidence>
<dbReference type="EMBL" id="LT635764">
    <property type="protein sequence ID" value="SGZ49423.1"/>
    <property type="molecule type" value="Genomic_DNA"/>
</dbReference>
<feature type="compositionally biased region" description="Basic residues" evidence="7">
    <location>
        <begin position="18"/>
        <end position="30"/>
    </location>
</feature>
<gene>
    <name evidence="8" type="ORF">SAMEA4029009_CIC11G00000005507</name>
</gene>
<feature type="compositionally biased region" description="Polar residues" evidence="7">
    <location>
        <begin position="506"/>
        <end position="520"/>
    </location>
</feature>